<dbReference type="PANTHER" id="PTHR42909:SF1">
    <property type="entry name" value="CARBOHYDRATE KINASE PFKB DOMAIN-CONTAINING PROTEIN"/>
    <property type="match status" value="1"/>
</dbReference>
<dbReference type="InterPro" id="IPR022830">
    <property type="entry name" value="Indigdn_synthA-like"/>
</dbReference>
<keyword evidence="1" id="KW-0479">Metal-binding</keyword>
<evidence type="ECO:0000256" key="5">
    <source>
        <dbReference type="ARBA" id="ARBA00023295"/>
    </source>
</evidence>
<keyword evidence="3" id="KW-0464">Manganese</keyword>
<name>A0A0V0QHG1_PSEPJ</name>
<keyword evidence="4" id="KW-0456">Lyase</keyword>
<sequence length="315" mass="34316">MQRPLQLPLDIRPDIKEALKNNEPVVALESTIITHGMEYPQNMETALQVEKQISDNGAIPATIAIVQGRIVVGLNKDQIEYLAKEGRKCLKCSRRDFATALVKKQNGSTTVAATMICAQYAGIKIFVTGGIGGVHRGAENTFDVSADLNELGKTQVCVISAGAKSILDIPKTLEYLETQGVPTLAYKQENLPMFFTSDSGYKCSGRIDSEREAAEIIHTQFTKLNFQTGMIIGVPIPKEEEANGEIIQKAIDQAISEMNAQKVVGAEQTPFLLKRVNEITQGQSSKSNIALIKNNAQIGARIAVELSKVSKKKDD</sequence>
<evidence type="ECO:0000313" key="7">
    <source>
        <dbReference type="Proteomes" id="UP000054937"/>
    </source>
</evidence>
<dbReference type="GO" id="GO:0005737">
    <property type="term" value="C:cytoplasm"/>
    <property type="evidence" value="ECO:0007669"/>
    <property type="project" value="TreeGrafter"/>
</dbReference>
<dbReference type="OrthoDB" id="198885at2759"/>
<evidence type="ECO:0000256" key="2">
    <source>
        <dbReference type="ARBA" id="ARBA00022801"/>
    </source>
</evidence>
<comment type="caution">
    <text evidence="6">The sequence shown here is derived from an EMBL/GenBank/DDBJ whole genome shotgun (WGS) entry which is preliminary data.</text>
</comment>
<evidence type="ECO:0008006" key="8">
    <source>
        <dbReference type="Google" id="ProtNLM"/>
    </source>
</evidence>
<dbReference type="Proteomes" id="UP000054937">
    <property type="component" value="Unassembled WGS sequence"/>
</dbReference>
<organism evidence="6 7">
    <name type="scientific">Pseudocohnilembus persalinus</name>
    <name type="common">Ciliate</name>
    <dbReference type="NCBI Taxonomy" id="266149"/>
    <lineage>
        <taxon>Eukaryota</taxon>
        <taxon>Sar</taxon>
        <taxon>Alveolata</taxon>
        <taxon>Ciliophora</taxon>
        <taxon>Intramacronucleata</taxon>
        <taxon>Oligohymenophorea</taxon>
        <taxon>Scuticociliatia</taxon>
        <taxon>Philasterida</taxon>
        <taxon>Pseudocohnilembidae</taxon>
        <taxon>Pseudocohnilembus</taxon>
    </lineage>
</organism>
<dbReference type="PANTHER" id="PTHR42909">
    <property type="entry name" value="ZGC:136858"/>
    <property type="match status" value="1"/>
</dbReference>
<accession>A0A0V0QHG1</accession>
<evidence type="ECO:0000313" key="6">
    <source>
        <dbReference type="EMBL" id="KRX01611.1"/>
    </source>
</evidence>
<evidence type="ECO:0000256" key="3">
    <source>
        <dbReference type="ARBA" id="ARBA00023211"/>
    </source>
</evidence>
<dbReference type="GO" id="GO:0016798">
    <property type="term" value="F:hydrolase activity, acting on glycosyl bonds"/>
    <property type="evidence" value="ECO:0007669"/>
    <property type="project" value="UniProtKB-KW"/>
</dbReference>
<keyword evidence="5" id="KW-0326">Glycosidase</keyword>
<protein>
    <recommendedName>
        <fullName evidence="8">Pseudouridine-5'-phosphate glycosidase</fullName>
    </recommendedName>
</protein>
<dbReference type="HAMAP" id="MF_01876">
    <property type="entry name" value="PsiMP_glycosidase"/>
    <property type="match status" value="1"/>
</dbReference>
<dbReference type="EMBL" id="LDAU01000169">
    <property type="protein sequence ID" value="KRX01611.1"/>
    <property type="molecule type" value="Genomic_DNA"/>
</dbReference>
<keyword evidence="7" id="KW-1185">Reference proteome</keyword>
<dbReference type="SUPFAM" id="SSF110581">
    <property type="entry name" value="Indigoidine synthase A-like"/>
    <property type="match status" value="1"/>
</dbReference>
<dbReference type="GO" id="GO:0046872">
    <property type="term" value="F:metal ion binding"/>
    <property type="evidence" value="ECO:0007669"/>
    <property type="project" value="UniProtKB-KW"/>
</dbReference>
<reference evidence="6 7" key="1">
    <citation type="journal article" date="2015" name="Sci. Rep.">
        <title>Genome of the facultative scuticociliatosis pathogen Pseudocohnilembus persalinus provides insight into its virulence through horizontal gene transfer.</title>
        <authorList>
            <person name="Xiong J."/>
            <person name="Wang G."/>
            <person name="Cheng J."/>
            <person name="Tian M."/>
            <person name="Pan X."/>
            <person name="Warren A."/>
            <person name="Jiang C."/>
            <person name="Yuan D."/>
            <person name="Miao W."/>
        </authorList>
    </citation>
    <scope>NUCLEOTIDE SEQUENCE [LARGE SCALE GENOMIC DNA]</scope>
    <source>
        <strain evidence="6">36N120E</strain>
    </source>
</reference>
<evidence type="ECO:0000256" key="4">
    <source>
        <dbReference type="ARBA" id="ARBA00023239"/>
    </source>
</evidence>
<dbReference type="Pfam" id="PF04227">
    <property type="entry name" value="Indigoidine_A"/>
    <property type="match status" value="1"/>
</dbReference>
<dbReference type="OMA" id="GVHREWT"/>
<dbReference type="GO" id="GO:0004730">
    <property type="term" value="F:pseudouridylate synthase activity"/>
    <property type="evidence" value="ECO:0007669"/>
    <property type="project" value="InterPro"/>
</dbReference>
<evidence type="ECO:0000256" key="1">
    <source>
        <dbReference type="ARBA" id="ARBA00022723"/>
    </source>
</evidence>
<gene>
    <name evidence="6" type="ORF">PPERSA_00318</name>
</gene>
<proteinExistence type="inferred from homology"/>
<dbReference type="AlphaFoldDB" id="A0A0V0QHG1"/>
<dbReference type="InterPro" id="IPR007342">
    <property type="entry name" value="PsuG"/>
</dbReference>
<dbReference type="InParanoid" id="A0A0V0QHG1"/>
<keyword evidence="2" id="KW-0378">Hydrolase</keyword>
<dbReference type="Gene3D" id="3.40.1790.10">
    <property type="entry name" value="Indigoidine synthase domain"/>
    <property type="match status" value="1"/>
</dbReference>